<gene>
    <name evidence="6" type="ORF">B0I36DRAFT_255596</name>
</gene>
<comment type="subcellular location">
    <subcellularLocation>
        <location evidence="1">Membrane</location>
        <topology evidence="1">Multi-pass membrane protein</topology>
    </subcellularLocation>
</comment>
<evidence type="ECO:0000256" key="2">
    <source>
        <dbReference type="ARBA" id="ARBA00022692"/>
    </source>
</evidence>
<dbReference type="OrthoDB" id="448280at2759"/>
<feature type="transmembrane region" description="Helical" evidence="5">
    <location>
        <begin position="12"/>
        <end position="32"/>
    </location>
</feature>
<proteinExistence type="predicted"/>
<keyword evidence="7" id="KW-1185">Reference proteome</keyword>
<dbReference type="EMBL" id="JAGTJQ010000013">
    <property type="protein sequence ID" value="KAH7014461.1"/>
    <property type="molecule type" value="Genomic_DNA"/>
</dbReference>
<feature type="transmembrane region" description="Helical" evidence="5">
    <location>
        <begin position="113"/>
        <end position="133"/>
    </location>
</feature>
<evidence type="ECO:0000313" key="6">
    <source>
        <dbReference type="EMBL" id="KAH7014461.1"/>
    </source>
</evidence>
<evidence type="ECO:0008006" key="8">
    <source>
        <dbReference type="Google" id="ProtNLM"/>
    </source>
</evidence>
<dbReference type="GO" id="GO:0005886">
    <property type="term" value="C:plasma membrane"/>
    <property type="evidence" value="ECO:0007669"/>
    <property type="project" value="TreeGrafter"/>
</dbReference>
<evidence type="ECO:0000256" key="5">
    <source>
        <dbReference type="SAM" id="Phobius"/>
    </source>
</evidence>
<keyword evidence="4 5" id="KW-0472">Membrane</keyword>
<feature type="transmembrane region" description="Helical" evidence="5">
    <location>
        <begin position="313"/>
        <end position="337"/>
    </location>
</feature>
<accession>A0A9P9BJB2</accession>
<dbReference type="Pfam" id="PF02535">
    <property type="entry name" value="Zip"/>
    <property type="match status" value="2"/>
</dbReference>
<evidence type="ECO:0000256" key="3">
    <source>
        <dbReference type="ARBA" id="ARBA00022989"/>
    </source>
</evidence>
<dbReference type="PANTHER" id="PTHR11040">
    <property type="entry name" value="ZINC/IRON TRANSPORTER"/>
    <property type="match status" value="1"/>
</dbReference>
<protein>
    <recommendedName>
        <fullName evidence="8">ZIP zinc transporter-domain-containing protein</fullName>
    </recommendedName>
</protein>
<dbReference type="Proteomes" id="UP000756346">
    <property type="component" value="Unassembled WGS sequence"/>
</dbReference>
<dbReference type="AlphaFoldDB" id="A0A9P9BJB2"/>
<feature type="transmembrane region" description="Helical" evidence="5">
    <location>
        <begin position="145"/>
        <end position="167"/>
    </location>
</feature>
<dbReference type="RefSeq" id="XP_046005428.1">
    <property type="nucleotide sequence ID" value="XM_046150890.1"/>
</dbReference>
<feature type="transmembrane region" description="Helical" evidence="5">
    <location>
        <begin position="384"/>
        <end position="407"/>
    </location>
</feature>
<dbReference type="InterPro" id="IPR003689">
    <property type="entry name" value="ZIP"/>
</dbReference>
<dbReference type="GO" id="GO:0005385">
    <property type="term" value="F:zinc ion transmembrane transporter activity"/>
    <property type="evidence" value="ECO:0007669"/>
    <property type="project" value="TreeGrafter"/>
</dbReference>
<keyword evidence="2 5" id="KW-0812">Transmembrane</keyword>
<evidence type="ECO:0000256" key="4">
    <source>
        <dbReference type="ARBA" id="ARBA00023136"/>
    </source>
</evidence>
<organism evidence="6 7">
    <name type="scientific">Microdochium trichocladiopsis</name>
    <dbReference type="NCBI Taxonomy" id="1682393"/>
    <lineage>
        <taxon>Eukaryota</taxon>
        <taxon>Fungi</taxon>
        <taxon>Dikarya</taxon>
        <taxon>Ascomycota</taxon>
        <taxon>Pezizomycotina</taxon>
        <taxon>Sordariomycetes</taxon>
        <taxon>Xylariomycetidae</taxon>
        <taxon>Xylariales</taxon>
        <taxon>Microdochiaceae</taxon>
        <taxon>Microdochium</taxon>
    </lineage>
</organism>
<dbReference type="GeneID" id="70180436"/>
<evidence type="ECO:0000256" key="1">
    <source>
        <dbReference type="ARBA" id="ARBA00004141"/>
    </source>
</evidence>
<keyword evidence="3 5" id="KW-1133">Transmembrane helix</keyword>
<evidence type="ECO:0000313" key="7">
    <source>
        <dbReference type="Proteomes" id="UP000756346"/>
    </source>
</evidence>
<feature type="transmembrane region" description="Helical" evidence="5">
    <location>
        <begin position="344"/>
        <end position="364"/>
    </location>
</feature>
<feature type="transmembrane region" description="Helical" evidence="5">
    <location>
        <begin position="235"/>
        <end position="256"/>
    </location>
</feature>
<feature type="transmembrane region" description="Helical" evidence="5">
    <location>
        <begin position="187"/>
        <end position="207"/>
    </location>
</feature>
<dbReference type="PANTHER" id="PTHR11040:SF44">
    <property type="entry name" value="PROTEIN ZNTC-RELATED"/>
    <property type="match status" value="1"/>
</dbReference>
<reference evidence="6" key="1">
    <citation type="journal article" date="2021" name="Nat. Commun.">
        <title>Genetic determinants of endophytism in the Arabidopsis root mycobiome.</title>
        <authorList>
            <person name="Mesny F."/>
            <person name="Miyauchi S."/>
            <person name="Thiergart T."/>
            <person name="Pickel B."/>
            <person name="Atanasova L."/>
            <person name="Karlsson M."/>
            <person name="Huettel B."/>
            <person name="Barry K.W."/>
            <person name="Haridas S."/>
            <person name="Chen C."/>
            <person name="Bauer D."/>
            <person name="Andreopoulos W."/>
            <person name="Pangilinan J."/>
            <person name="LaButti K."/>
            <person name="Riley R."/>
            <person name="Lipzen A."/>
            <person name="Clum A."/>
            <person name="Drula E."/>
            <person name="Henrissat B."/>
            <person name="Kohler A."/>
            <person name="Grigoriev I.V."/>
            <person name="Martin F.M."/>
            <person name="Hacquard S."/>
        </authorList>
    </citation>
    <scope>NUCLEOTIDE SEQUENCE</scope>
    <source>
        <strain evidence="6">MPI-CAGE-CH-0230</strain>
    </source>
</reference>
<name>A0A9P9BJB2_9PEZI</name>
<comment type="caution">
    <text evidence="6">The sequence shown here is derived from an EMBL/GenBank/DDBJ whole genome shotgun (WGS) entry which is preliminary data.</text>
</comment>
<sequence>MRTRTLSVLRSRAYARTIIVLLILVASVLQLWKYIDFRSSSATDVLQKSEATGTPHARIGHLLLSPTPVTEGEHDHCHFHASIEHCAGPSHGMPSTGSHCEKVDRDYDIPTRLIAVVIVLIGSATGVFLPMILQPSATTTHHPSRLTIALKQCGTGVIISTAFVHLFTHANLMFTNECLADFNFFEGTTATIFMGGIFISFLVDLVAHSRSHRRGTNSVSRSAAKLKDEALKNVILLEAGIIFHSILIGITLVVAADGYFITLAAVITLHQMFEGLALGTRLASMKGASGSDDRPQPIRNDPTEPLLPSNDKFLLATCFALVTPLGMLLGIALLGTFNGNDPGTIIAIGTLDALSAGILAWFGMVEMWAHDWLLDGAEMAGQSWGTIVLGLGSLVLGMAMMSVLGLWA</sequence>